<evidence type="ECO:0000313" key="3">
    <source>
        <dbReference type="Proteomes" id="UP000030645"/>
    </source>
</evidence>
<evidence type="ECO:0000313" key="2">
    <source>
        <dbReference type="EMBL" id="EXB96388.1"/>
    </source>
</evidence>
<feature type="region of interest" description="Disordered" evidence="1">
    <location>
        <begin position="91"/>
        <end position="122"/>
    </location>
</feature>
<keyword evidence="3" id="KW-1185">Reference proteome</keyword>
<gene>
    <name evidence="2" type="ORF">L484_023108</name>
</gene>
<organism evidence="2 3">
    <name type="scientific">Morus notabilis</name>
    <dbReference type="NCBI Taxonomy" id="981085"/>
    <lineage>
        <taxon>Eukaryota</taxon>
        <taxon>Viridiplantae</taxon>
        <taxon>Streptophyta</taxon>
        <taxon>Embryophyta</taxon>
        <taxon>Tracheophyta</taxon>
        <taxon>Spermatophyta</taxon>
        <taxon>Magnoliopsida</taxon>
        <taxon>eudicotyledons</taxon>
        <taxon>Gunneridae</taxon>
        <taxon>Pentapetalae</taxon>
        <taxon>rosids</taxon>
        <taxon>fabids</taxon>
        <taxon>Rosales</taxon>
        <taxon>Moraceae</taxon>
        <taxon>Moreae</taxon>
        <taxon>Morus</taxon>
    </lineage>
</organism>
<protein>
    <submittedName>
        <fullName evidence="2">Uncharacterized protein</fullName>
    </submittedName>
</protein>
<dbReference type="AlphaFoldDB" id="W9RLR2"/>
<sequence length="122" mass="14168">METNQFIGDIEFYWVMYTNHKTKQWCNPQGEQDYFSCGAQSENDEVVVELKNKLASYEHKLAACTSVIQQLTSQLNMQFSECFAQFDPRTIFPLPSPPQHPSQDDDDDDDAYRPVISRDPCY</sequence>
<accession>W9RLR2</accession>
<evidence type="ECO:0000256" key="1">
    <source>
        <dbReference type="SAM" id="MobiDB-lite"/>
    </source>
</evidence>
<reference evidence="3" key="1">
    <citation type="submission" date="2013-01" db="EMBL/GenBank/DDBJ databases">
        <title>Draft Genome Sequence of a Mulberry Tree, Morus notabilis C.K. Schneid.</title>
        <authorList>
            <person name="He N."/>
            <person name="Zhao S."/>
        </authorList>
    </citation>
    <scope>NUCLEOTIDE SEQUENCE</scope>
</reference>
<name>W9RLR2_9ROSA</name>
<dbReference type="EMBL" id="KE345239">
    <property type="protein sequence ID" value="EXB96388.1"/>
    <property type="molecule type" value="Genomic_DNA"/>
</dbReference>
<proteinExistence type="predicted"/>
<dbReference type="Proteomes" id="UP000030645">
    <property type="component" value="Unassembled WGS sequence"/>
</dbReference>